<name>A0A1J4KUS2_9EUKA</name>
<organism evidence="1 2">
    <name type="scientific">Tritrichomonas foetus</name>
    <dbReference type="NCBI Taxonomy" id="1144522"/>
    <lineage>
        <taxon>Eukaryota</taxon>
        <taxon>Metamonada</taxon>
        <taxon>Parabasalia</taxon>
        <taxon>Tritrichomonadida</taxon>
        <taxon>Tritrichomonadidae</taxon>
        <taxon>Tritrichomonas</taxon>
    </lineage>
</organism>
<dbReference type="AlphaFoldDB" id="A0A1J4KUS2"/>
<dbReference type="GeneID" id="94833646"/>
<sequence>MISSMINNNDSESNIKPQGNSFQRLIQQVHVLKNLQQLLNDVVECSESILEEKLEILLLYIDEIKIQDHFGIYEGFLNLLSHVSLVSLSCINVFTRIRIILRKLIQENEMSTKFQKSTLFSIFCKSKTLLLFLYEEKIIDEDKLMEEFMRTNNKDFYLFFNPEIRKSSTFSLRYEKRLSFTPEEKCYLEMNEEIFNKYRYDGHSNEKISVIIRNDDIEAFIRYIAEFRDFVFHDQIIKHSFFESNLLINNNCNLIEYSMAFGAHLIFKYIWMEDKIYSSLSFSIYGGNTEIIQILKLDSLERNSKFDLYCSIYSHKNMITDYILNTLDFPKNIHFIYINSLFSFNYEQIEQIFQEEFNENNNFLLKPKVLLKMLEMIPKNMVPFLFVNFYFHNNFDIDMKHKI</sequence>
<gene>
    <name evidence="1" type="ORF">TRFO_16378</name>
</gene>
<accession>A0A1J4KUS2</accession>
<dbReference type="VEuPathDB" id="TrichDB:TRFO_16378"/>
<proteinExistence type="predicted"/>
<evidence type="ECO:0000313" key="2">
    <source>
        <dbReference type="Proteomes" id="UP000179807"/>
    </source>
</evidence>
<dbReference type="Proteomes" id="UP000179807">
    <property type="component" value="Unassembled WGS sequence"/>
</dbReference>
<comment type="caution">
    <text evidence="1">The sequence shown here is derived from an EMBL/GenBank/DDBJ whole genome shotgun (WGS) entry which is preliminary data.</text>
</comment>
<protein>
    <recommendedName>
        <fullName evidence="3">DUF3447 domain-containing protein</fullName>
    </recommendedName>
</protein>
<dbReference type="EMBL" id="MLAK01000526">
    <property type="protein sequence ID" value="OHT13414.1"/>
    <property type="molecule type" value="Genomic_DNA"/>
</dbReference>
<keyword evidence="2" id="KW-1185">Reference proteome</keyword>
<evidence type="ECO:0008006" key="3">
    <source>
        <dbReference type="Google" id="ProtNLM"/>
    </source>
</evidence>
<dbReference type="OrthoDB" id="10672530at2759"/>
<evidence type="ECO:0000313" key="1">
    <source>
        <dbReference type="EMBL" id="OHT13414.1"/>
    </source>
</evidence>
<reference evidence="1" key="1">
    <citation type="submission" date="2016-10" db="EMBL/GenBank/DDBJ databases">
        <authorList>
            <person name="Benchimol M."/>
            <person name="Almeida L.G."/>
            <person name="Vasconcelos A.T."/>
            <person name="Perreira-Neves A."/>
            <person name="Rosa I.A."/>
            <person name="Tasca T."/>
            <person name="Bogo M.R."/>
            <person name="de Souza W."/>
        </authorList>
    </citation>
    <scope>NUCLEOTIDE SEQUENCE [LARGE SCALE GENOMIC DNA]</scope>
    <source>
        <strain evidence="1">K</strain>
    </source>
</reference>
<dbReference type="RefSeq" id="XP_068366550.1">
    <property type="nucleotide sequence ID" value="XM_068498942.1"/>
</dbReference>